<proteinExistence type="predicted"/>
<accession>A0A9P5RU82</accession>
<dbReference type="AlphaFoldDB" id="A0A9P5RU82"/>
<protein>
    <submittedName>
        <fullName evidence="1">Uncharacterized protein</fullName>
    </submittedName>
</protein>
<gene>
    <name evidence="1" type="ORF">BG015_011789</name>
</gene>
<name>A0A9P5RU82_9FUNG</name>
<keyword evidence="2" id="KW-1185">Reference proteome</keyword>
<sequence length="71" mass="8360">MQPTYVLKPTCASRSWADFDEEIDQKWLDRMDANYKAHEQQANQIAQKFQQCIQVHMWEEQGLTVGNSDLD</sequence>
<dbReference type="EMBL" id="JAAAUQ010000938">
    <property type="protein sequence ID" value="KAF9145766.1"/>
    <property type="molecule type" value="Genomic_DNA"/>
</dbReference>
<evidence type="ECO:0000313" key="1">
    <source>
        <dbReference type="EMBL" id="KAF9145766.1"/>
    </source>
</evidence>
<dbReference type="Proteomes" id="UP000748756">
    <property type="component" value="Unassembled WGS sequence"/>
</dbReference>
<organism evidence="1 2">
    <name type="scientific">Linnemannia schmuckeri</name>
    <dbReference type="NCBI Taxonomy" id="64567"/>
    <lineage>
        <taxon>Eukaryota</taxon>
        <taxon>Fungi</taxon>
        <taxon>Fungi incertae sedis</taxon>
        <taxon>Mucoromycota</taxon>
        <taxon>Mortierellomycotina</taxon>
        <taxon>Mortierellomycetes</taxon>
        <taxon>Mortierellales</taxon>
        <taxon>Mortierellaceae</taxon>
        <taxon>Linnemannia</taxon>
    </lineage>
</organism>
<evidence type="ECO:0000313" key="2">
    <source>
        <dbReference type="Proteomes" id="UP000748756"/>
    </source>
</evidence>
<comment type="caution">
    <text evidence="1">The sequence shown here is derived from an EMBL/GenBank/DDBJ whole genome shotgun (WGS) entry which is preliminary data.</text>
</comment>
<reference evidence="1" key="1">
    <citation type="journal article" date="2020" name="Fungal Divers.">
        <title>Resolving the Mortierellaceae phylogeny through synthesis of multi-gene phylogenetics and phylogenomics.</title>
        <authorList>
            <person name="Vandepol N."/>
            <person name="Liber J."/>
            <person name="Desiro A."/>
            <person name="Na H."/>
            <person name="Kennedy M."/>
            <person name="Barry K."/>
            <person name="Grigoriev I.V."/>
            <person name="Miller A.N."/>
            <person name="O'Donnell K."/>
            <person name="Stajich J.E."/>
            <person name="Bonito G."/>
        </authorList>
    </citation>
    <scope>NUCLEOTIDE SEQUENCE</scope>
    <source>
        <strain evidence="1">NRRL 6426</strain>
    </source>
</reference>